<dbReference type="GO" id="GO:0016887">
    <property type="term" value="F:ATP hydrolysis activity"/>
    <property type="evidence" value="ECO:0007669"/>
    <property type="project" value="InterPro"/>
</dbReference>
<accession>A0A1G6GX67</accession>
<feature type="domain" description="ABC transporter" evidence="6">
    <location>
        <begin position="6"/>
        <end position="240"/>
    </location>
</feature>
<name>A0A1G6GX67_9ACTN</name>
<dbReference type="PANTHER" id="PTHR42734">
    <property type="entry name" value="METAL TRANSPORT SYSTEM ATP-BINDING PROTEIN TM_0124-RELATED"/>
    <property type="match status" value="1"/>
</dbReference>
<keyword evidence="8" id="KW-1185">Reference proteome</keyword>
<dbReference type="CDD" id="cd03235">
    <property type="entry name" value="ABC_Metallic_Cations"/>
    <property type="match status" value="1"/>
</dbReference>
<dbReference type="EMBL" id="FMYF01000005">
    <property type="protein sequence ID" value="SDB86488.1"/>
    <property type="molecule type" value="Genomic_DNA"/>
</dbReference>
<dbReference type="PANTHER" id="PTHR42734:SF17">
    <property type="entry name" value="METAL TRANSPORT SYSTEM ATP-BINDING PROTEIN TM_0124-RELATED"/>
    <property type="match status" value="1"/>
</dbReference>
<dbReference type="Pfam" id="PF00005">
    <property type="entry name" value="ABC_tran"/>
    <property type="match status" value="1"/>
</dbReference>
<dbReference type="RefSeq" id="WP_092609876.1">
    <property type="nucleotide sequence ID" value="NZ_FMYF01000005.1"/>
</dbReference>
<reference evidence="7" key="1">
    <citation type="submission" date="2016-06" db="EMBL/GenBank/DDBJ databases">
        <authorList>
            <person name="Olsen C.W."/>
            <person name="Carey S."/>
            <person name="Hinshaw L."/>
            <person name="Karasin A.I."/>
        </authorList>
    </citation>
    <scope>NUCLEOTIDE SEQUENCE [LARGE SCALE GENOMIC DNA]</scope>
    <source>
        <strain evidence="7">LZ-22</strain>
    </source>
</reference>
<feature type="compositionally biased region" description="Polar residues" evidence="5">
    <location>
        <begin position="240"/>
        <end position="260"/>
    </location>
</feature>
<evidence type="ECO:0000259" key="6">
    <source>
        <dbReference type="PROSITE" id="PS50893"/>
    </source>
</evidence>
<evidence type="ECO:0000256" key="2">
    <source>
        <dbReference type="ARBA" id="ARBA00022448"/>
    </source>
</evidence>
<evidence type="ECO:0000256" key="1">
    <source>
        <dbReference type="ARBA" id="ARBA00005417"/>
    </source>
</evidence>
<evidence type="ECO:0000313" key="8">
    <source>
        <dbReference type="Proteomes" id="UP000199086"/>
    </source>
</evidence>
<protein>
    <submittedName>
        <fullName evidence="7">Zinc transport system ATP-binding protein</fullName>
    </submittedName>
</protein>
<dbReference type="SUPFAM" id="SSF52540">
    <property type="entry name" value="P-loop containing nucleoside triphosphate hydrolases"/>
    <property type="match status" value="1"/>
</dbReference>
<dbReference type="InterPro" id="IPR050153">
    <property type="entry name" value="Metal_Ion_Import_ABC"/>
</dbReference>
<sequence>MNAPVVSLRDVSVGLGGLPIVRGITADIRPGEFVALLGANGSGKTTLLRAVLGLVPHHRGSIELFGEPLDSFRDWRRVGYVPQHIDPAMLNSTVREVVGTGRLPLRRPFVPPGRRDREAIARALAEVDLADRARTRISHLSGGQRRRTMIARALATDPELLVMDEPLAGVDLATQETLAGLMRTLTQARGLTVLVVLHEPGPFADLVSRTLLLQDGRLVYDGAGFELALPHEHHLPPEHVSSQTDWVPSYPTSQDQPEED</sequence>
<dbReference type="InterPro" id="IPR003439">
    <property type="entry name" value="ABC_transporter-like_ATP-bd"/>
</dbReference>
<dbReference type="InterPro" id="IPR003593">
    <property type="entry name" value="AAA+_ATPase"/>
</dbReference>
<dbReference type="OrthoDB" id="5296765at2"/>
<dbReference type="STRING" id="1577474.GA0111570_105217"/>
<organism evidence="7 8">
    <name type="scientific">Raineyella antarctica</name>
    <dbReference type="NCBI Taxonomy" id="1577474"/>
    <lineage>
        <taxon>Bacteria</taxon>
        <taxon>Bacillati</taxon>
        <taxon>Actinomycetota</taxon>
        <taxon>Actinomycetes</taxon>
        <taxon>Propionibacteriales</taxon>
        <taxon>Propionibacteriaceae</taxon>
        <taxon>Raineyella</taxon>
    </lineage>
</organism>
<evidence type="ECO:0000256" key="3">
    <source>
        <dbReference type="ARBA" id="ARBA00022741"/>
    </source>
</evidence>
<keyword evidence="4 7" id="KW-0067">ATP-binding</keyword>
<proteinExistence type="inferred from homology"/>
<dbReference type="SMART" id="SM00382">
    <property type="entry name" value="AAA"/>
    <property type="match status" value="1"/>
</dbReference>
<dbReference type="GO" id="GO:0005524">
    <property type="term" value="F:ATP binding"/>
    <property type="evidence" value="ECO:0007669"/>
    <property type="project" value="UniProtKB-KW"/>
</dbReference>
<evidence type="ECO:0000313" key="7">
    <source>
        <dbReference type="EMBL" id="SDB86488.1"/>
    </source>
</evidence>
<dbReference type="Gene3D" id="3.40.50.300">
    <property type="entry name" value="P-loop containing nucleotide triphosphate hydrolases"/>
    <property type="match status" value="1"/>
</dbReference>
<dbReference type="InterPro" id="IPR027417">
    <property type="entry name" value="P-loop_NTPase"/>
</dbReference>
<dbReference type="AlphaFoldDB" id="A0A1G6GX67"/>
<gene>
    <name evidence="7" type="ORF">GA0111570_105217</name>
</gene>
<evidence type="ECO:0000256" key="5">
    <source>
        <dbReference type="SAM" id="MobiDB-lite"/>
    </source>
</evidence>
<comment type="similarity">
    <text evidence="1">Belongs to the ABC transporter superfamily.</text>
</comment>
<dbReference type="PROSITE" id="PS50893">
    <property type="entry name" value="ABC_TRANSPORTER_2"/>
    <property type="match status" value="1"/>
</dbReference>
<keyword evidence="3" id="KW-0547">Nucleotide-binding</keyword>
<evidence type="ECO:0000256" key="4">
    <source>
        <dbReference type="ARBA" id="ARBA00022840"/>
    </source>
</evidence>
<feature type="region of interest" description="Disordered" evidence="5">
    <location>
        <begin position="236"/>
        <end position="260"/>
    </location>
</feature>
<dbReference type="Proteomes" id="UP000199086">
    <property type="component" value="Unassembled WGS sequence"/>
</dbReference>
<keyword evidence="2" id="KW-0813">Transport</keyword>